<dbReference type="EMBL" id="VHII01000013">
    <property type="protein sequence ID" value="KAF1381217.1"/>
    <property type="molecule type" value="Genomic_DNA"/>
</dbReference>
<name>A0A6A5DYX3_PERFL</name>
<protein>
    <submittedName>
        <fullName evidence="1">Uncharacterized protein</fullName>
    </submittedName>
</protein>
<gene>
    <name evidence="1" type="ORF">PFLUV_G00151310</name>
</gene>
<dbReference type="Proteomes" id="UP000465112">
    <property type="component" value="Chromosome 13"/>
</dbReference>
<keyword evidence="2" id="KW-1185">Reference proteome</keyword>
<accession>A0A6A5DYX3</accession>
<dbReference type="AlphaFoldDB" id="A0A6A5DYX3"/>
<evidence type="ECO:0000313" key="2">
    <source>
        <dbReference type="Proteomes" id="UP000465112"/>
    </source>
</evidence>
<evidence type="ECO:0000313" key="1">
    <source>
        <dbReference type="EMBL" id="KAF1381217.1"/>
    </source>
</evidence>
<reference evidence="1 2" key="1">
    <citation type="submission" date="2019-06" db="EMBL/GenBank/DDBJ databases">
        <title>A chromosome-scale genome assembly of the European perch, Perca fluviatilis.</title>
        <authorList>
            <person name="Roques C."/>
            <person name="Zahm M."/>
            <person name="Cabau C."/>
            <person name="Klopp C."/>
            <person name="Bouchez O."/>
            <person name="Donnadieu C."/>
            <person name="Kuhl H."/>
            <person name="Gislard M."/>
            <person name="Guendouz S."/>
            <person name="Journot L."/>
            <person name="Haffray P."/>
            <person name="Bestin A."/>
            <person name="Morvezen R."/>
            <person name="Feron R."/>
            <person name="Wen M."/>
            <person name="Jouanno E."/>
            <person name="Herpin A."/>
            <person name="Schartl M."/>
            <person name="Postlethwait J."/>
            <person name="Schaerlinger B."/>
            <person name="Chardard D."/>
            <person name="Lecocq T."/>
            <person name="Poncet C."/>
            <person name="Jaffrelo L."/>
            <person name="Lampietro C."/>
            <person name="Guiguen Y."/>
        </authorList>
    </citation>
    <scope>NUCLEOTIDE SEQUENCE [LARGE SCALE GENOMIC DNA]</scope>
    <source>
        <tissue evidence="1">Blood</tissue>
    </source>
</reference>
<dbReference type="PANTHER" id="PTHR31751:SF7">
    <property type="entry name" value="THAP-TYPE DOMAIN-CONTAINING PROTEIN"/>
    <property type="match status" value="1"/>
</dbReference>
<comment type="caution">
    <text evidence="1">The sequence shown here is derived from an EMBL/GenBank/DDBJ whole genome shotgun (WGS) entry which is preliminary data.</text>
</comment>
<organism evidence="1 2">
    <name type="scientific">Perca fluviatilis</name>
    <name type="common">European perch</name>
    <dbReference type="NCBI Taxonomy" id="8168"/>
    <lineage>
        <taxon>Eukaryota</taxon>
        <taxon>Metazoa</taxon>
        <taxon>Chordata</taxon>
        <taxon>Craniata</taxon>
        <taxon>Vertebrata</taxon>
        <taxon>Euteleostomi</taxon>
        <taxon>Actinopterygii</taxon>
        <taxon>Neopterygii</taxon>
        <taxon>Teleostei</taxon>
        <taxon>Neoteleostei</taxon>
        <taxon>Acanthomorphata</taxon>
        <taxon>Eupercaria</taxon>
        <taxon>Perciformes</taxon>
        <taxon>Percoidei</taxon>
        <taxon>Percidae</taxon>
        <taxon>Percinae</taxon>
        <taxon>Perca</taxon>
    </lineage>
</organism>
<proteinExistence type="predicted"/>
<dbReference type="PANTHER" id="PTHR31751">
    <property type="entry name" value="SI:CH211-108C17.2-RELATED-RELATED"/>
    <property type="match status" value="1"/>
</dbReference>
<sequence>MHRHFGLAFVTMSATSTHGKWEAANTAIWEKGLGSSRSRESHKALVDIVFNKRWLKDVHKYLRFRSTADLESFQNHVLMYASKRFAFTPPVYEARVLLAALDYNFHRNRPTSTTSEGKQIFQKTVQQTCKTIQLVRPEI</sequence>